<accession>A0A3D9CHU0</accession>
<protein>
    <submittedName>
        <fullName evidence="2">Uncharacterized protein</fullName>
    </submittedName>
</protein>
<comment type="caution">
    <text evidence="2">The sequence shown here is derived from an EMBL/GenBank/DDBJ whole genome shotgun (WGS) entry which is preliminary data.</text>
</comment>
<dbReference type="EMBL" id="QNUE01000015">
    <property type="protein sequence ID" value="REC65321.1"/>
    <property type="molecule type" value="Genomic_DNA"/>
</dbReference>
<sequence length="72" mass="8658">MQIILYIWIDINDEKLWREVLLYCFQGIAFSGIWNSGQNIISGNRSMMFVKNSSRLFFSLLYLFIIFVETYF</sequence>
<evidence type="ECO:0000313" key="2">
    <source>
        <dbReference type="EMBL" id="REC65321.1"/>
    </source>
</evidence>
<proteinExistence type="predicted"/>
<dbReference type="AlphaFoldDB" id="A0A3D9CHU0"/>
<dbReference type="Proteomes" id="UP000256769">
    <property type="component" value="Unassembled WGS sequence"/>
</dbReference>
<keyword evidence="3" id="KW-1185">Reference proteome</keyword>
<evidence type="ECO:0000313" key="3">
    <source>
        <dbReference type="Proteomes" id="UP000256769"/>
    </source>
</evidence>
<feature type="transmembrane region" description="Helical" evidence="1">
    <location>
        <begin position="53"/>
        <end position="71"/>
    </location>
</feature>
<keyword evidence="1" id="KW-0472">Membrane</keyword>
<keyword evidence="1" id="KW-0812">Transmembrane</keyword>
<gene>
    <name evidence="2" type="ORF">DRF59_16380</name>
</gene>
<reference evidence="2 3" key="1">
    <citation type="journal article" date="2007" name="Int. J. Syst. Evol. Microbiol.">
        <title>Chryseobacterium flavum sp. nov., isolated from polluted soil.</title>
        <authorList>
            <person name="Zhou Y."/>
            <person name="Dong J."/>
            <person name="Wang X."/>
            <person name="Huang X."/>
            <person name="Zhang K.Y."/>
            <person name="Zhang Y.Q."/>
            <person name="Guo Y.F."/>
            <person name="Lai R."/>
            <person name="Li W.J."/>
        </authorList>
    </citation>
    <scope>NUCLEOTIDE SEQUENCE [LARGE SCALE GENOMIC DNA]</scope>
    <source>
        <strain evidence="2 3">KCTC 12877</strain>
    </source>
</reference>
<organism evidence="2 3">
    <name type="scientific">Chryseobacterium flavum</name>
    <dbReference type="NCBI Taxonomy" id="415851"/>
    <lineage>
        <taxon>Bacteria</taxon>
        <taxon>Pseudomonadati</taxon>
        <taxon>Bacteroidota</taxon>
        <taxon>Flavobacteriia</taxon>
        <taxon>Flavobacteriales</taxon>
        <taxon>Weeksellaceae</taxon>
        <taxon>Chryseobacterium group</taxon>
        <taxon>Chryseobacterium</taxon>
    </lineage>
</organism>
<evidence type="ECO:0000256" key="1">
    <source>
        <dbReference type="SAM" id="Phobius"/>
    </source>
</evidence>
<keyword evidence="1" id="KW-1133">Transmembrane helix</keyword>
<name>A0A3D9CHU0_9FLAO</name>